<proteinExistence type="predicted"/>
<evidence type="ECO:0000313" key="6">
    <source>
        <dbReference type="EMBL" id="CAB4557676.1"/>
    </source>
</evidence>
<dbReference type="GO" id="GO:0032993">
    <property type="term" value="C:protein-DNA complex"/>
    <property type="evidence" value="ECO:0007669"/>
    <property type="project" value="TreeGrafter"/>
</dbReference>
<dbReference type="Gene3D" id="1.10.10.10">
    <property type="entry name" value="Winged helix-like DNA-binding domain superfamily/Winged helix DNA-binding domain"/>
    <property type="match status" value="1"/>
</dbReference>
<dbReference type="InterPro" id="IPR039420">
    <property type="entry name" value="WalR-like"/>
</dbReference>
<dbReference type="PROSITE" id="PS51755">
    <property type="entry name" value="OMPR_PHOB"/>
    <property type="match status" value="1"/>
</dbReference>
<dbReference type="GO" id="GO:0006355">
    <property type="term" value="P:regulation of DNA-templated transcription"/>
    <property type="evidence" value="ECO:0007669"/>
    <property type="project" value="InterPro"/>
</dbReference>
<evidence type="ECO:0000256" key="3">
    <source>
        <dbReference type="ARBA" id="ARBA00023125"/>
    </source>
</evidence>
<dbReference type="AlphaFoldDB" id="A0A6J6D2Q9"/>
<feature type="region of interest" description="Disordered" evidence="4">
    <location>
        <begin position="1"/>
        <end position="22"/>
    </location>
</feature>
<evidence type="ECO:0000259" key="5">
    <source>
        <dbReference type="PROSITE" id="PS51755"/>
    </source>
</evidence>
<name>A0A6J6D2Q9_9ZZZZ</name>
<protein>
    <submittedName>
        <fullName evidence="6">Unannotated protein</fullName>
    </submittedName>
</protein>
<dbReference type="InterPro" id="IPR001867">
    <property type="entry name" value="OmpR/PhoB-type_DNA-bd"/>
</dbReference>
<dbReference type="PANTHER" id="PTHR48111">
    <property type="entry name" value="REGULATOR OF RPOS"/>
    <property type="match status" value="1"/>
</dbReference>
<keyword evidence="3" id="KW-0238">DNA-binding</keyword>
<keyword evidence="1" id="KW-0597">Phosphoprotein</keyword>
<reference evidence="6" key="1">
    <citation type="submission" date="2020-05" db="EMBL/GenBank/DDBJ databases">
        <authorList>
            <person name="Chiriac C."/>
            <person name="Salcher M."/>
            <person name="Ghai R."/>
            <person name="Kavagutti S V."/>
        </authorList>
    </citation>
    <scope>NUCLEOTIDE SEQUENCE</scope>
</reference>
<sequence length="221" mass="24213">MAVTKLSPVPDETPRPSVTAVPRETRARGFALYVGIDEAAAAANGIDLTQIVTALRNLTAELAPGAETYAAVALAPSGSGGRDVDVVRLALQEPSAVARHRTDEDPDSMEGTGVIVDISRKRVVIDDEVAPLTFKEFELIQYLVTHKGQTISRAEIIRSLWRADDVDIPNDRTIDVHVRRLRSKLSRFEDIVRTVRGEGYRFDEHPDVTILFASAPSPDVF</sequence>
<dbReference type="GO" id="GO:0000156">
    <property type="term" value="F:phosphorelay response regulator activity"/>
    <property type="evidence" value="ECO:0007669"/>
    <property type="project" value="TreeGrafter"/>
</dbReference>
<dbReference type="PANTHER" id="PTHR48111:SF40">
    <property type="entry name" value="PHOSPHATE REGULON TRANSCRIPTIONAL REGULATORY PROTEIN PHOB"/>
    <property type="match status" value="1"/>
</dbReference>
<evidence type="ECO:0000256" key="4">
    <source>
        <dbReference type="SAM" id="MobiDB-lite"/>
    </source>
</evidence>
<keyword evidence="2" id="KW-0902">Two-component regulatory system</keyword>
<organism evidence="6">
    <name type="scientific">freshwater metagenome</name>
    <dbReference type="NCBI Taxonomy" id="449393"/>
    <lineage>
        <taxon>unclassified sequences</taxon>
        <taxon>metagenomes</taxon>
        <taxon>ecological metagenomes</taxon>
    </lineage>
</organism>
<dbReference type="EMBL" id="CAEZTD010000025">
    <property type="protein sequence ID" value="CAB4557676.1"/>
    <property type="molecule type" value="Genomic_DNA"/>
</dbReference>
<evidence type="ECO:0000256" key="1">
    <source>
        <dbReference type="ARBA" id="ARBA00022553"/>
    </source>
</evidence>
<gene>
    <name evidence="6" type="ORF">UFOPK1591_00497</name>
</gene>
<evidence type="ECO:0000256" key="2">
    <source>
        <dbReference type="ARBA" id="ARBA00023012"/>
    </source>
</evidence>
<dbReference type="InterPro" id="IPR016032">
    <property type="entry name" value="Sig_transdc_resp-reg_C-effctor"/>
</dbReference>
<dbReference type="GO" id="GO:0005829">
    <property type="term" value="C:cytosol"/>
    <property type="evidence" value="ECO:0007669"/>
    <property type="project" value="TreeGrafter"/>
</dbReference>
<dbReference type="Pfam" id="PF00486">
    <property type="entry name" value="Trans_reg_C"/>
    <property type="match status" value="1"/>
</dbReference>
<dbReference type="SMART" id="SM00862">
    <property type="entry name" value="Trans_reg_C"/>
    <property type="match status" value="1"/>
</dbReference>
<dbReference type="InterPro" id="IPR036388">
    <property type="entry name" value="WH-like_DNA-bd_sf"/>
</dbReference>
<accession>A0A6J6D2Q9</accession>
<dbReference type="CDD" id="cd00383">
    <property type="entry name" value="trans_reg_C"/>
    <property type="match status" value="1"/>
</dbReference>
<feature type="domain" description="OmpR/PhoB-type" evidence="5">
    <location>
        <begin position="106"/>
        <end position="204"/>
    </location>
</feature>
<dbReference type="GO" id="GO:0000976">
    <property type="term" value="F:transcription cis-regulatory region binding"/>
    <property type="evidence" value="ECO:0007669"/>
    <property type="project" value="TreeGrafter"/>
</dbReference>
<dbReference type="SUPFAM" id="SSF46894">
    <property type="entry name" value="C-terminal effector domain of the bipartite response regulators"/>
    <property type="match status" value="1"/>
</dbReference>